<reference evidence="5 6" key="1">
    <citation type="submission" date="2022-01" db="EMBL/GenBank/DDBJ databases">
        <title>Octadecabacter sp. nov., isolated from a marine alga.</title>
        <authorList>
            <person name="Jin M.S."/>
            <person name="Kim H.M."/>
            <person name="Han D.M."/>
            <person name="Jung J.J."/>
            <person name="Jeon C.O."/>
        </authorList>
    </citation>
    <scope>NUCLEOTIDE SEQUENCE [LARGE SCALE GENOMIC DNA]</scope>
    <source>
        <strain evidence="5 6">G9-8</strain>
    </source>
</reference>
<dbReference type="SUPFAM" id="SSF52096">
    <property type="entry name" value="ClpP/crotonase"/>
    <property type="match status" value="1"/>
</dbReference>
<dbReference type="InterPro" id="IPR001753">
    <property type="entry name" value="Enoyl-CoA_hydra/iso"/>
</dbReference>
<keyword evidence="1" id="KW-0413">Isomerase</keyword>
<evidence type="ECO:0000256" key="2">
    <source>
        <dbReference type="ARBA" id="ARBA00023239"/>
    </source>
</evidence>
<accession>A0ABS9CVU8</accession>
<comment type="similarity">
    <text evidence="4">Belongs to the enoyl-CoA hydratase/isomerase family.</text>
</comment>
<dbReference type="SUPFAM" id="SSF48179">
    <property type="entry name" value="6-phosphogluconate dehydrogenase C-terminal domain-like"/>
    <property type="match status" value="1"/>
</dbReference>
<dbReference type="RefSeq" id="WP_235224406.1">
    <property type="nucleotide sequence ID" value="NZ_JAKGAQ010000001.1"/>
</dbReference>
<evidence type="ECO:0000256" key="1">
    <source>
        <dbReference type="ARBA" id="ARBA00023235"/>
    </source>
</evidence>
<dbReference type="InterPro" id="IPR008927">
    <property type="entry name" value="6-PGluconate_DH-like_C_sf"/>
</dbReference>
<keyword evidence="2" id="KW-0456">Lyase</keyword>
<dbReference type="InterPro" id="IPR029045">
    <property type="entry name" value="ClpP/crotonase-like_dom_sf"/>
</dbReference>
<dbReference type="PROSITE" id="PS00166">
    <property type="entry name" value="ENOYL_COA_HYDRATASE"/>
    <property type="match status" value="1"/>
</dbReference>
<dbReference type="Gene3D" id="3.90.226.10">
    <property type="entry name" value="2-enoyl-CoA Hydratase, Chain A, domain 1"/>
    <property type="match status" value="1"/>
</dbReference>
<keyword evidence="6" id="KW-1185">Reference proteome</keyword>
<evidence type="ECO:0000256" key="3">
    <source>
        <dbReference type="ARBA" id="ARBA00023268"/>
    </source>
</evidence>
<dbReference type="InterPro" id="IPR018376">
    <property type="entry name" value="Enoyl-CoA_hyd/isom_CS"/>
</dbReference>
<sequence>MARLVRFRVLEGIAVVTLDAPPVNALSGPLRAGLWEVLTRIDANDDIKAAVLMASGRMFSAGADIREFGAPERQPSLPQLCDRIEACTKPVVAAIHGQALGGGAEIALAAHFRLADAEARIGLPEVALGLIPGAGGTQRLTRLIGAKRALQMIISTNSIDSTSAHRIGLIDGLVQGDLGSGAIAFAKRLVERGQKPRRTSENRSQFKDARAHQSAIAEARTALRDNPLHAPLRAVDCVEAAAVLPFQAALAFEADAFARCLDHPQSVALRHVFMAERKIDNALIERDGTAFRPVDPMGKSIVQRLRKAMRAAADHLVENGASEAQVDGAMVAYGFRKGPFGSKDNSTANDTIARQLIAALVAEGGACVEENAVQRPSDIDVLAVHGLGFPRRMGGPLRAVQTTGLIGLRTSMREWAENSDIWAVPMMLDDAIKDARGFDALGEDHANHDAHKAENG</sequence>
<evidence type="ECO:0000256" key="4">
    <source>
        <dbReference type="RuleBase" id="RU003707"/>
    </source>
</evidence>
<organism evidence="5 6">
    <name type="scientific">Octadecabacter dasysiphoniae</name>
    <dbReference type="NCBI Taxonomy" id="2909341"/>
    <lineage>
        <taxon>Bacteria</taxon>
        <taxon>Pseudomonadati</taxon>
        <taxon>Pseudomonadota</taxon>
        <taxon>Alphaproteobacteria</taxon>
        <taxon>Rhodobacterales</taxon>
        <taxon>Roseobacteraceae</taxon>
        <taxon>Octadecabacter</taxon>
    </lineage>
</organism>
<name>A0ABS9CVU8_9RHOB</name>
<evidence type="ECO:0000313" key="5">
    <source>
        <dbReference type="EMBL" id="MCF2870301.1"/>
    </source>
</evidence>
<gene>
    <name evidence="5" type="ORF">L0664_04405</name>
</gene>
<dbReference type="Gene3D" id="1.10.1040.50">
    <property type="match status" value="1"/>
</dbReference>
<protein>
    <submittedName>
        <fullName evidence="5">Enoyl-CoA hydratase-related protein</fullName>
    </submittedName>
</protein>
<dbReference type="Pfam" id="PF00378">
    <property type="entry name" value="ECH_1"/>
    <property type="match status" value="1"/>
</dbReference>
<dbReference type="Proteomes" id="UP001200557">
    <property type="component" value="Unassembled WGS sequence"/>
</dbReference>
<proteinExistence type="inferred from homology"/>
<dbReference type="CDD" id="cd06558">
    <property type="entry name" value="crotonase-like"/>
    <property type="match status" value="1"/>
</dbReference>
<dbReference type="EMBL" id="JAKGAQ010000001">
    <property type="protein sequence ID" value="MCF2870301.1"/>
    <property type="molecule type" value="Genomic_DNA"/>
</dbReference>
<dbReference type="PANTHER" id="PTHR23309">
    <property type="entry name" value="3-HYDROXYACYL-COA DEHYROGENASE"/>
    <property type="match status" value="1"/>
</dbReference>
<evidence type="ECO:0000313" key="6">
    <source>
        <dbReference type="Proteomes" id="UP001200557"/>
    </source>
</evidence>
<keyword evidence="3" id="KW-0511">Multifunctional enzyme</keyword>
<comment type="caution">
    <text evidence="5">The sequence shown here is derived from an EMBL/GenBank/DDBJ whole genome shotgun (WGS) entry which is preliminary data.</text>
</comment>